<dbReference type="EMBL" id="FNBI01000007">
    <property type="protein sequence ID" value="SDF90213.1"/>
    <property type="molecule type" value="Genomic_DNA"/>
</dbReference>
<feature type="chain" id="PRO_5033270927" evidence="3">
    <location>
        <begin position="21"/>
        <end position="203"/>
    </location>
</feature>
<keyword evidence="3" id="KW-0732">Signal</keyword>
<feature type="signal peptide" evidence="3">
    <location>
        <begin position="1"/>
        <end position="20"/>
    </location>
</feature>
<dbReference type="Proteomes" id="UP000323502">
    <property type="component" value="Unassembled WGS sequence"/>
</dbReference>
<dbReference type="Pfam" id="PF01464">
    <property type="entry name" value="SLT"/>
    <property type="match status" value="1"/>
</dbReference>
<accession>A0A1G7PVG1</accession>
<dbReference type="Gene3D" id="1.10.530.10">
    <property type="match status" value="1"/>
</dbReference>
<evidence type="ECO:0000313" key="6">
    <source>
        <dbReference type="EMBL" id="SDF90213.1"/>
    </source>
</evidence>
<proteinExistence type="inferred from homology"/>
<organism evidence="6 7">
    <name type="scientific">Sphingomonas carotinifaciens</name>
    <dbReference type="NCBI Taxonomy" id="1166323"/>
    <lineage>
        <taxon>Bacteria</taxon>
        <taxon>Pseudomonadati</taxon>
        <taxon>Pseudomonadota</taxon>
        <taxon>Alphaproteobacteria</taxon>
        <taxon>Sphingomonadales</taxon>
        <taxon>Sphingomonadaceae</taxon>
        <taxon>Sphingomonas</taxon>
    </lineage>
</organism>
<dbReference type="PANTHER" id="PTHR37423">
    <property type="entry name" value="SOLUBLE LYTIC MUREIN TRANSGLYCOSYLASE-RELATED"/>
    <property type="match status" value="1"/>
</dbReference>
<feature type="domain" description="Transglycosylase SLT" evidence="4">
    <location>
        <begin position="88"/>
        <end position="182"/>
    </location>
</feature>
<reference evidence="5 8" key="2">
    <citation type="submission" date="2019-12" db="EMBL/GenBank/DDBJ databases">
        <authorList>
            <person name="Zheng J."/>
        </authorList>
    </citation>
    <scope>NUCLEOTIDE SEQUENCE [LARGE SCALE GENOMIC DNA]</scope>
    <source>
        <strain evidence="5 8">DSM 27347</strain>
    </source>
</reference>
<evidence type="ECO:0000313" key="5">
    <source>
        <dbReference type="EMBL" id="MWC45608.1"/>
    </source>
</evidence>
<dbReference type="OrthoDB" id="9815002at2"/>
<dbReference type="PANTHER" id="PTHR37423:SF2">
    <property type="entry name" value="MEMBRANE-BOUND LYTIC MUREIN TRANSGLYCOSYLASE C"/>
    <property type="match status" value="1"/>
</dbReference>
<dbReference type="RefSeq" id="WP_149683178.1">
    <property type="nucleotide sequence ID" value="NZ_JACIEY010000009.1"/>
</dbReference>
<evidence type="ECO:0000259" key="4">
    <source>
        <dbReference type="Pfam" id="PF01464"/>
    </source>
</evidence>
<sequence length="203" mass="21107">MKIDTKNPFFIAAASFAATAAVLGAAHANAQVMQVDENGAISTRSGTGYVTWDDGEATPAAPIDAAMTDVSARPVPAAFAGTIARVSADQDISPALLEALIWRESRWRPTAVSPVGARGLTQLMPGTARALGVDPRDPVAAIEGGARYLRQQLDRFGGDVERALAAYNAGPGRVIRAGGIPAIAETRAYVAAILNRLSTPLEK</sequence>
<comment type="similarity">
    <text evidence="1">Belongs to the transglycosylase Slt family.</text>
</comment>
<gene>
    <name evidence="5" type="ORF">GQR91_18490</name>
    <name evidence="6" type="ORF">SAMN05216557_10796</name>
</gene>
<name>A0A1G7PVG1_9SPHN</name>
<comment type="similarity">
    <text evidence="2">Belongs to the virb1 family.</text>
</comment>
<evidence type="ECO:0000256" key="1">
    <source>
        <dbReference type="ARBA" id="ARBA00007734"/>
    </source>
</evidence>
<evidence type="ECO:0000313" key="8">
    <source>
        <dbReference type="Proteomes" id="UP000436801"/>
    </source>
</evidence>
<evidence type="ECO:0000256" key="3">
    <source>
        <dbReference type="SAM" id="SignalP"/>
    </source>
</evidence>
<dbReference type="SUPFAM" id="SSF53955">
    <property type="entry name" value="Lysozyme-like"/>
    <property type="match status" value="1"/>
</dbReference>
<dbReference type="EMBL" id="WSUT01000007">
    <property type="protein sequence ID" value="MWC45608.1"/>
    <property type="molecule type" value="Genomic_DNA"/>
</dbReference>
<dbReference type="AlphaFoldDB" id="A0A1G7PVG1"/>
<dbReference type="InterPro" id="IPR023346">
    <property type="entry name" value="Lysozyme-like_dom_sf"/>
</dbReference>
<reference evidence="6 7" key="1">
    <citation type="submission" date="2016-10" db="EMBL/GenBank/DDBJ databases">
        <authorList>
            <person name="Varghese N."/>
            <person name="Submissions S."/>
        </authorList>
    </citation>
    <scope>NUCLEOTIDE SEQUENCE [LARGE SCALE GENOMIC DNA]</scope>
    <source>
        <strain evidence="6 7">S7-754</strain>
    </source>
</reference>
<evidence type="ECO:0000313" key="7">
    <source>
        <dbReference type="Proteomes" id="UP000323502"/>
    </source>
</evidence>
<dbReference type="CDD" id="cd00254">
    <property type="entry name" value="LT-like"/>
    <property type="match status" value="1"/>
</dbReference>
<dbReference type="Proteomes" id="UP000436801">
    <property type="component" value="Unassembled WGS sequence"/>
</dbReference>
<evidence type="ECO:0000256" key="2">
    <source>
        <dbReference type="ARBA" id="ARBA00009387"/>
    </source>
</evidence>
<dbReference type="InterPro" id="IPR008258">
    <property type="entry name" value="Transglycosylase_SLT_dom_1"/>
</dbReference>
<protein>
    <submittedName>
        <fullName evidence="6">Transglycosylase SLT domain-containing protein</fullName>
    </submittedName>
</protein>
<keyword evidence="7" id="KW-1185">Reference proteome</keyword>